<dbReference type="SUPFAM" id="SSF52540">
    <property type="entry name" value="P-loop containing nucleoside triphosphate hydrolases"/>
    <property type="match status" value="2"/>
</dbReference>
<dbReference type="GO" id="GO:0004527">
    <property type="term" value="F:exonuclease activity"/>
    <property type="evidence" value="ECO:0007669"/>
    <property type="project" value="UniProtKB-KW"/>
</dbReference>
<evidence type="ECO:0000313" key="6">
    <source>
        <dbReference type="EMBL" id="SDK60270.1"/>
    </source>
</evidence>
<name>A0A1G9D8P0_9LACT</name>
<dbReference type="RefSeq" id="WP_091268009.1">
    <property type="nucleotide sequence ID" value="NZ_FNFK01000042.1"/>
</dbReference>
<evidence type="ECO:0000256" key="4">
    <source>
        <dbReference type="SAM" id="Coils"/>
    </source>
</evidence>
<feature type="coiled-coil region" evidence="4">
    <location>
        <begin position="580"/>
        <end position="638"/>
    </location>
</feature>
<dbReference type="GO" id="GO:0016887">
    <property type="term" value="F:ATP hydrolysis activity"/>
    <property type="evidence" value="ECO:0007669"/>
    <property type="project" value="InterPro"/>
</dbReference>
<feature type="domain" description="Rad50/SbcC-type AAA" evidence="5">
    <location>
        <begin position="5"/>
        <end position="259"/>
    </location>
</feature>
<sequence>MRPLKLKMSAFGPYKGEVEIDFTAFNQSALFLVSGPTGAGKTTIFDAIAYALFDKPSKDGREKDTYKSDHAKDTDLCYVELEFELGQKRYSVRREPNQIGPGTRTKTKQIAASVAFHNGDQVTTKINEANKEIEALLGLTHDQFRQIVMLPQGDFRRMLDSNSADKEKIFRNIFQTDQFEAFQEKLKEKAKELKQERDGYAQAVNLAFQSIETKENQTLEKAIDQFDIPAVLEETAKLIDADSKQLKELKETIGSLQEEKTATERLIEYLEKKAALDKEKIELDETAKVVADYKEQLAKNDEAQKLVEAKKTEQDLAQELKDVQIKRNDLSEKQKSLTDSLAEAEKQKALIQEELSKLDRVREAIQTLKKELERMTEVEKTEEAISQAEKQLKENRLRQASIKEKMEAVKQAVQSQQDELKELQLIKNSFSDSYDRIGKLKDKKSEAMQRLEKLKELCDLRKEGAEVKQVFSKANKDLKQATESLDEAKAAYYSNIAVVLAGDLEQNEPCPVCGGTDHPKKAHAAVDSVSKDDVDRLEKVKAEAEAHYNRIGVHLQQLSEAVGKRCKELGIEHTDADEAFGQTKKSCRELTDELNKLEQDLKQKQKRVEAEGKLTEKLEALQKEERDLSEVRVQLTSDEQHMIKRIGELSELCSELKASVSYDSEKQVKEAIAEKEALIRKTEQAASDNQSLVQDLSSKQSANKQAIKLTEESINKLTDKHSEARAHFEHRLQESKLDDSFESLVLEHETADKMQRAISDYEKARHSLTVQMKEVQAHLDKEDKLLPVKAYRNQCESIIERLPDLEESRDDLVKTVNQNQRAVETITIHQGKSDELEKDYRIYSELAMMAGGTSNETDRISFERYVLGIYFDEILIAANERFSEMTNNRYELQRKMDAAKGNKPKGLDMDVFDYETGKVRGVNTLSGGESFKASLALALGLSDVIQSQSGGVSVDTLFIDEGFGTLDSDSLDKAIETLLDLQERGRLVGIISHVDELKTRIPSHIIVERTTAGSQVSVQTV</sequence>
<dbReference type="Gene3D" id="3.40.50.300">
    <property type="entry name" value="P-loop containing nucleotide triphosphate hydrolases"/>
    <property type="match status" value="2"/>
</dbReference>
<dbReference type="OrthoDB" id="9795626at2"/>
<dbReference type="InterPro" id="IPR038729">
    <property type="entry name" value="Rad50/SbcC_AAA"/>
</dbReference>
<evidence type="ECO:0000256" key="2">
    <source>
        <dbReference type="ARBA" id="ARBA00011322"/>
    </source>
</evidence>
<dbReference type="Pfam" id="PF13558">
    <property type="entry name" value="SbcC_Walker_B"/>
    <property type="match status" value="1"/>
</dbReference>
<dbReference type="AlphaFoldDB" id="A0A1G9D8P0"/>
<feature type="coiled-coil region" evidence="4">
    <location>
        <begin position="176"/>
        <end position="203"/>
    </location>
</feature>
<accession>A0A1G9D8P0</accession>
<dbReference type="GO" id="GO:0006302">
    <property type="term" value="P:double-strand break repair"/>
    <property type="evidence" value="ECO:0007669"/>
    <property type="project" value="InterPro"/>
</dbReference>
<evidence type="ECO:0000259" key="5">
    <source>
        <dbReference type="Pfam" id="PF13476"/>
    </source>
</evidence>
<keyword evidence="4" id="KW-0175">Coiled coil</keyword>
<dbReference type="Pfam" id="PF13476">
    <property type="entry name" value="AAA_23"/>
    <property type="match status" value="1"/>
</dbReference>
<dbReference type="PANTHER" id="PTHR32114">
    <property type="entry name" value="ABC TRANSPORTER ABCH.3"/>
    <property type="match status" value="1"/>
</dbReference>
<comment type="similarity">
    <text evidence="1">Belongs to the SMC family. SbcC subfamily.</text>
</comment>
<proteinExistence type="inferred from homology"/>
<comment type="subunit">
    <text evidence="2">Heterodimer of SbcC and SbcD.</text>
</comment>
<gene>
    <name evidence="6" type="ORF">SAMN04488098_10425</name>
</gene>
<evidence type="ECO:0000256" key="3">
    <source>
        <dbReference type="ARBA" id="ARBA00013368"/>
    </source>
</evidence>
<evidence type="ECO:0000256" key="1">
    <source>
        <dbReference type="ARBA" id="ARBA00006930"/>
    </source>
</evidence>
<dbReference type="PANTHER" id="PTHR32114:SF2">
    <property type="entry name" value="ABC TRANSPORTER ABCH.3"/>
    <property type="match status" value="1"/>
</dbReference>
<dbReference type="EMBL" id="FNFK01000042">
    <property type="protein sequence ID" value="SDK60270.1"/>
    <property type="molecule type" value="Genomic_DNA"/>
</dbReference>
<keyword evidence="6" id="KW-0269">Exonuclease</keyword>
<evidence type="ECO:0000313" key="7">
    <source>
        <dbReference type="Proteomes" id="UP000199433"/>
    </source>
</evidence>
<feature type="coiled-coil region" evidence="4">
    <location>
        <begin position="232"/>
        <end position="491"/>
    </location>
</feature>
<keyword evidence="6" id="KW-0378">Hydrolase</keyword>
<keyword evidence="7" id="KW-1185">Reference proteome</keyword>
<organism evidence="6 7">
    <name type="scientific">Alkalibacterium thalassium</name>
    <dbReference type="NCBI Taxonomy" id="426701"/>
    <lineage>
        <taxon>Bacteria</taxon>
        <taxon>Bacillati</taxon>
        <taxon>Bacillota</taxon>
        <taxon>Bacilli</taxon>
        <taxon>Lactobacillales</taxon>
        <taxon>Carnobacteriaceae</taxon>
        <taxon>Alkalibacterium</taxon>
    </lineage>
</organism>
<protein>
    <recommendedName>
        <fullName evidence="3">Nuclease SbcCD subunit C</fullName>
    </recommendedName>
</protein>
<dbReference type="STRING" id="426701.SAMN04488098_10425"/>
<dbReference type="Proteomes" id="UP000199433">
    <property type="component" value="Unassembled WGS sequence"/>
</dbReference>
<dbReference type="InterPro" id="IPR027417">
    <property type="entry name" value="P-loop_NTPase"/>
</dbReference>
<reference evidence="7" key="1">
    <citation type="submission" date="2016-10" db="EMBL/GenBank/DDBJ databases">
        <authorList>
            <person name="Varghese N."/>
            <person name="Submissions S."/>
        </authorList>
    </citation>
    <scope>NUCLEOTIDE SEQUENCE [LARGE SCALE GENOMIC DNA]</scope>
    <source>
        <strain evidence="7">DSM 19181</strain>
    </source>
</reference>
<keyword evidence="6" id="KW-0540">Nuclease</keyword>